<dbReference type="GO" id="GO:0004132">
    <property type="term" value="F:dCMP deaminase activity"/>
    <property type="evidence" value="ECO:0007669"/>
    <property type="project" value="UniProtKB-EC"/>
</dbReference>
<dbReference type="PANTHER" id="PTHR11086:SF18">
    <property type="entry name" value="DEOXYCYTIDYLATE DEAMINASE"/>
    <property type="match status" value="1"/>
</dbReference>
<reference evidence="11" key="1">
    <citation type="submission" date="2011-03" db="EMBL/GenBank/DDBJ databases">
        <title>The genome sequence of Vavraia culicis strain floridensis.</title>
        <authorList>
            <consortium name="The Broad Institute Genome Sequencing Platform"/>
            <person name="Cuomo C."/>
            <person name="Becnel J."/>
            <person name="Sanscrainte N."/>
            <person name="Young S.K."/>
            <person name="Zeng Q."/>
            <person name="Gargeya S."/>
            <person name="Fitzgerald M."/>
            <person name="Haas B."/>
            <person name="Abouelleil A."/>
            <person name="Alvarado L."/>
            <person name="Arachchi H.M."/>
            <person name="Berlin A."/>
            <person name="Chapman S.B."/>
            <person name="Gearin G."/>
            <person name="Goldberg J."/>
            <person name="Griggs A."/>
            <person name="Gujja S."/>
            <person name="Hansen M."/>
            <person name="Heiman D."/>
            <person name="Howarth C."/>
            <person name="Larimer J."/>
            <person name="Lui A."/>
            <person name="MacDonald P.J.P."/>
            <person name="McCowen C."/>
            <person name="Montmayeur A."/>
            <person name="Murphy C."/>
            <person name="Neiman D."/>
            <person name="Pearson M."/>
            <person name="Priest M."/>
            <person name="Roberts A."/>
            <person name="Saif S."/>
            <person name="Shea T."/>
            <person name="Sisk P."/>
            <person name="Stolte C."/>
            <person name="Sykes S."/>
            <person name="Wortman J."/>
            <person name="Nusbaum C."/>
            <person name="Birren B."/>
        </authorList>
    </citation>
    <scope>NUCLEOTIDE SEQUENCE [LARGE SCALE GENOMIC DNA]</scope>
    <source>
        <strain evidence="11">floridensis</strain>
    </source>
</reference>
<dbReference type="GO" id="GO:0009165">
    <property type="term" value="P:nucleotide biosynthetic process"/>
    <property type="evidence" value="ECO:0007669"/>
    <property type="project" value="UniProtKB-KW"/>
</dbReference>
<comment type="similarity">
    <text evidence="2">Belongs to the cytidine and deoxycytidylate deaminase family.</text>
</comment>
<evidence type="ECO:0000256" key="8">
    <source>
        <dbReference type="ARBA" id="ARBA00041763"/>
    </source>
</evidence>
<dbReference type="InParanoid" id="L2GUZ4"/>
<keyword evidence="11" id="KW-1185">Reference proteome</keyword>
<dbReference type="VEuPathDB" id="MicrosporidiaDB:VCUG_01598"/>
<evidence type="ECO:0000256" key="7">
    <source>
        <dbReference type="ARBA" id="ARBA00038938"/>
    </source>
</evidence>
<dbReference type="PROSITE" id="PS51747">
    <property type="entry name" value="CYT_DCMP_DEAMINASES_2"/>
    <property type="match status" value="1"/>
</dbReference>
<dbReference type="Proteomes" id="UP000011081">
    <property type="component" value="Unassembled WGS sequence"/>
</dbReference>
<dbReference type="GeneID" id="19879474"/>
<keyword evidence="5" id="KW-0378">Hydrolase</keyword>
<evidence type="ECO:0000256" key="6">
    <source>
        <dbReference type="ARBA" id="ARBA00022833"/>
    </source>
</evidence>
<name>L2GUZ4_VAVCU</name>
<dbReference type="EC" id="3.5.4.12" evidence="7"/>
<feature type="domain" description="CMP/dCMP-type deaminase" evidence="9">
    <location>
        <begin position="117"/>
        <end position="255"/>
    </location>
</feature>
<evidence type="ECO:0000256" key="2">
    <source>
        <dbReference type="ARBA" id="ARBA00006576"/>
    </source>
</evidence>
<keyword evidence="4" id="KW-0545">Nucleotide biosynthesis</keyword>
<evidence type="ECO:0000313" key="11">
    <source>
        <dbReference type="Proteomes" id="UP000011081"/>
    </source>
</evidence>
<dbReference type="CDD" id="cd01286">
    <property type="entry name" value="deoxycytidylate_deaminase"/>
    <property type="match status" value="1"/>
</dbReference>
<dbReference type="EMBL" id="GL877429">
    <property type="protein sequence ID" value="ELA46900.1"/>
    <property type="molecule type" value="Genomic_DNA"/>
</dbReference>
<dbReference type="InterPro" id="IPR016192">
    <property type="entry name" value="APOBEC/CMP_deaminase_Zn-bd"/>
</dbReference>
<proteinExistence type="inferred from homology"/>
<evidence type="ECO:0000259" key="9">
    <source>
        <dbReference type="PROSITE" id="PS51747"/>
    </source>
</evidence>
<dbReference type="GO" id="GO:0008270">
    <property type="term" value="F:zinc ion binding"/>
    <property type="evidence" value="ECO:0007669"/>
    <property type="project" value="InterPro"/>
</dbReference>
<keyword evidence="3" id="KW-0479">Metal-binding</keyword>
<accession>L2GUZ4</accession>
<dbReference type="InterPro" id="IPR016193">
    <property type="entry name" value="Cytidine_deaminase-like"/>
</dbReference>
<dbReference type="STRING" id="948595.L2GUZ4"/>
<dbReference type="InterPro" id="IPR002125">
    <property type="entry name" value="CMP_dCMP_dom"/>
</dbReference>
<sequence>MLICIYTRERETSSYAQKYLSERLQCPILTQSAPELCFPHQIKYGILTLTDVADWRKYEISCSLLLIIFTEHTDPAFYDDVCAINKFTYKVQYLNGCRDKLHLRAQLDELQLEVRPAWERYFMDIATFVSYKSACAKRCVGAILVKGNRIVSTGYNGTAVGTLNCMDGGCPRCCGGTPSGSNLDLCVCLHAEESAMMGVFSERLDGCDLYVTLFPCLLCTKKIIQAQIKRVIFRNYYCASDVESRKLLEKLGIEVKRYLDERKV</sequence>
<protein>
    <recommendedName>
        <fullName evidence="8">dCMP deaminase</fullName>
        <ecNumber evidence="7">3.5.4.12</ecNumber>
    </recommendedName>
    <alternativeName>
        <fullName evidence="8">dCMP deaminase</fullName>
    </alternativeName>
</protein>
<dbReference type="Pfam" id="PF00383">
    <property type="entry name" value="dCMP_cyt_deam_1"/>
    <property type="match status" value="1"/>
</dbReference>
<dbReference type="Gene3D" id="3.40.140.10">
    <property type="entry name" value="Cytidine Deaminase, domain 2"/>
    <property type="match status" value="1"/>
</dbReference>
<dbReference type="AlphaFoldDB" id="L2GUZ4"/>
<evidence type="ECO:0000256" key="5">
    <source>
        <dbReference type="ARBA" id="ARBA00022801"/>
    </source>
</evidence>
<keyword evidence="6" id="KW-0862">Zinc</keyword>
<dbReference type="SUPFAM" id="SSF53927">
    <property type="entry name" value="Cytidine deaminase-like"/>
    <property type="match status" value="1"/>
</dbReference>
<dbReference type="GO" id="GO:0005737">
    <property type="term" value="C:cytoplasm"/>
    <property type="evidence" value="ECO:0007669"/>
    <property type="project" value="TreeGrafter"/>
</dbReference>
<dbReference type="PROSITE" id="PS00903">
    <property type="entry name" value="CYT_DCMP_DEAMINASES_1"/>
    <property type="match status" value="1"/>
</dbReference>
<dbReference type="HOGENOM" id="CLU_047993_0_0_1"/>
<dbReference type="FunCoup" id="L2GUZ4">
    <property type="interactions" value="18"/>
</dbReference>
<dbReference type="InterPro" id="IPR035105">
    <property type="entry name" value="Deoxycytidylate_deaminase_dom"/>
</dbReference>
<evidence type="ECO:0000256" key="1">
    <source>
        <dbReference type="ARBA" id="ARBA00001947"/>
    </source>
</evidence>
<comment type="cofactor">
    <cofactor evidence="1">
        <name>Zn(2+)</name>
        <dbReference type="ChEBI" id="CHEBI:29105"/>
    </cofactor>
</comment>
<dbReference type="PANTHER" id="PTHR11086">
    <property type="entry name" value="DEOXYCYTIDYLATE DEAMINASE-RELATED"/>
    <property type="match status" value="1"/>
</dbReference>
<dbReference type="OrthoDB" id="6710946at2759"/>
<evidence type="ECO:0000256" key="4">
    <source>
        <dbReference type="ARBA" id="ARBA00022727"/>
    </source>
</evidence>
<evidence type="ECO:0000256" key="3">
    <source>
        <dbReference type="ARBA" id="ARBA00022723"/>
    </source>
</evidence>
<dbReference type="RefSeq" id="XP_008074616.1">
    <property type="nucleotide sequence ID" value="XM_008076425.1"/>
</dbReference>
<dbReference type="InterPro" id="IPR015517">
    <property type="entry name" value="dCMP_deaminase-rel"/>
</dbReference>
<gene>
    <name evidence="10" type="ORF">VCUG_01598</name>
</gene>
<dbReference type="OMA" id="CASDVES"/>
<evidence type="ECO:0000313" key="10">
    <source>
        <dbReference type="EMBL" id="ELA46900.1"/>
    </source>
</evidence>
<organism evidence="10 11">
    <name type="scientific">Vavraia culicis (isolate floridensis)</name>
    <name type="common">Microsporidian parasite</name>
    <dbReference type="NCBI Taxonomy" id="948595"/>
    <lineage>
        <taxon>Eukaryota</taxon>
        <taxon>Fungi</taxon>
        <taxon>Fungi incertae sedis</taxon>
        <taxon>Microsporidia</taxon>
        <taxon>Pleistophoridae</taxon>
        <taxon>Vavraia</taxon>
    </lineage>
</organism>